<evidence type="ECO:0000259" key="3">
    <source>
        <dbReference type="PROSITE" id="PS51459"/>
    </source>
</evidence>
<dbReference type="InterPro" id="IPR040198">
    <property type="entry name" value="Fido_containing"/>
</dbReference>
<dbReference type="PROSITE" id="PS51459">
    <property type="entry name" value="FIDO"/>
    <property type="match status" value="1"/>
</dbReference>
<dbReference type="GO" id="GO:0005524">
    <property type="term" value="F:ATP binding"/>
    <property type="evidence" value="ECO:0007669"/>
    <property type="project" value="UniProtKB-KW"/>
</dbReference>
<feature type="binding site" evidence="2">
    <location>
        <begin position="282"/>
        <end position="289"/>
    </location>
    <ligand>
        <name>ATP</name>
        <dbReference type="ChEBI" id="CHEBI:30616"/>
    </ligand>
</feature>
<reference evidence="4 5" key="1">
    <citation type="submission" date="2015-09" db="EMBL/GenBank/DDBJ databases">
        <title>Genome announcement of multiple Pseudomonas syringae strains.</title>
        <authorList>
            <person name="Thakur S."/>
            <person name="Wang P.W."/>
            <person name="Gong Y."/>
            <person name="Weir B.S."/>
            <person name="Guttman D.S."/>
        </authorList>
    </citation>
    <scope>NUCLEOTIDE SEQUENCE [LARGE SCALE GENOMIC DNA]</scope>
    <source>
        <strain evidence="4 5">ICMP2823</strain>
    </source>
</reference>
<dbReference type="Gene3D" id="1.10.3290.10">
    <property type="entry name" value="Fido-like domain"/>
    <property type="match status" value="1"/>
</dbReference>
<dbReference type="InterPro" id="IPR036597">
    <property type="entry name" value="Fido-like_dom_sf"/>
</dbReference>
<dbReference type="InterPro" id="IPR003812">
    <property type="entry name" value="Fido"/>
</dbReference>
<dbReference type="SUPFAM" id="SSF140931">
    <property type="entry name" value="Fic-like"/>
    <property type="match status" value="1"/>
</dbReference>
<dbReference type="PANTHER" id="PTHR13504:SF38">
    <property type="entry name" value="FIDO DOMAIN-CONTAINING PROTEIN"/>
    <property type="match status" value="1"/>
</dbReference>
<dbReference type="PATRIC" id="fig|86840.3.peg.3516"/>
<evidence type="ECO:0000256" key="2">
    <source>
        <dbReference type="PIRSR" id="PIRSR640198-2"/>
    </source>
</evidence>
<gene>
    <name evidence="4" type="ORF">ALO81_02505</name>
</gene>
<feature type="active site" evidence="1">
    <location>
        <position position="278"/>
    </location>
</feature>
<evidence type="ECO:0000256" key="1">
    <source>
        <dbReference type="PIRSR" id="PIRSR640198-1"/>
    </source>
</evidence>
<organism evidence="4 5">
    <name type="scientific">Pseudomonas cannabina</name>
    <dbReference type="NCBI Taxonomy" id="86840"/>
    <lineage>
        <taxon>Bacteria</taxon>
        <taxon>Pseudomonadati</taxon>
        <taxon>Pseudomonadota</taxon>
        <taxon>Gammaproteobacteria</taxon>
        <taxon>Pseudomonadales</taxon>
        <taxon>Pseudomonadaceae</taxon>
        <taxon>Pseudomonas</taxon>
    </lineage>
</organism>
<evidence type="ECO:0000313" key="5">
    <source>
        <dbReference type="Proteomes" id="UP000050564"/>
    </source>
</evidence>
<keyword evidence="2" id="KW-0067">ATP-binding</keyword>
<dbReference type="Proteomes" id="UP000050564">
    <property type="component" value="Unassembled WGS sequence"/>
</dbReference>
<dbReference type="AlphaFoldDB" id="A0A0P9NE56"/>
<comment type="caution">
    <text evidence="4">The sequence shown here is derived from an EMBL/GenBank/DDBJ whole genome shotgun (WGS) entry which is preliminary data.</text>
</comment>
<dbReference type="Pfam" id="PF02661">
    <property type="entry name" value="Fic"/>
    <property type="match status" value="1"/>
</dbReference>
<feature type="binding site" evidence="2">
    <location>
        <begin position="220"/>
        <end position="229"/>
    </location>
    <ligand>
        <name>ATP</name>
        <dbReference type="ChEBI" id="CHEBI:30616"/>
    </ligand>
</feature>
<accession>A0A0P9NE56</accession>
<sequence length="451" mass="51376">MTIKSPPRLIQNAFARIIKDHADHADAYLELAQPFDAQGRYLHFDKLRFRFPKSLDTDLAWSVVRQARNRQLSMAISLGEPSKLCGFLYTPAMQMAVSACDQNTTTATLEWMNARFGESRQLKYLLNDLVEDEAISSSQLEGAATTTQLAKELLKRKRGARTPDEKMIIGNFRMMQHTWEYRNEALSLELITDLHRVGVEGIDDKRYRPGEYRSVDDVVVEDGNGNIVHQPPPAQALSQRLQSVIDWVNTDHTNVDGKPYIHPLIKAVILHFVIGFEHPFHDGNGRVARSLFYWYVFKCGFDGFRYIAISTLLKIAPVKYGRSYLYTETDDMDLTYFIDYQCQIIARAIKAFTRNHESAVAAVDQFNAFLYESGLYAKLSDKQKIVFNVARSTSNRSFTVTDVKDNLGCAYNTAATLLNGLVEFKLFSKTKAGNEWVYSLVDTPQTVKSWQ</sequence>
<protein>
    <submittedName>
        <fullName evidence="4">Cell filamentation protein Fic</fullName>
    </submittedName>
</protein>
<name>A0A0P9NE56_PSECA</name>
<dbReference type="PANTHER" id="PTHR13504">
    <property type="entry name" value="FIDO DOMAIN-CONTAINING PROTEIN DDB_G0283145"/>
    <property type="match status" value="1"/>
</dbReference>
<dbReference type="EMBL" id="LJPX01000009">
    <property type="protein sequence ID" value="KPW81866.1"/>
    <property type="molecule type" value="Genomic_DNA"/>
</dbReference>
<proteinExistence type="predicted"/>
<dbReference type="RefSeq" id="WP_054998553.1">
    <property type="nucleotide sequence ID" value="NZ_FNKU01000001.1"/>
</dbReference>
<feature type="domain" description="Fido" evidence="3">
    <location>
        <begin position="186"/>
        <end position="343"/>
    </location>
</feature>
<evidence type="ECO:0000313" key="4">
    <source>
        <dbReference type="EMBL" id="KPW81866.1"/>
    </source>
</evidence>
<keyword evidence="2" id="KW-0547">Nucleotide-binding</keyword>